<evidence type="ECO:0000256" key="9">
    <source>
        <dbReference type="HAMAP-Rule" id="MF_00422"/>
    </source>
</evidence>
<dbReference type="InterPro" id="IPR001901">
    <property type="entry name" value="Translocase_SecE/Sec61-g"/>
</dbReference>
<gene>
    <name evidence="9 10" type="primary">secE</name>
    <name evidence="10" type="ORF">DNH61_05175</name>
</gene>
<evidence type="ECO:0000256" key="4">
    <source>
        <dbReference type="ARBA" id="ARBA00022692"/>
    </source>
</evidence>
<dbReference type="PROSITE" id="PS01067">
    <property type="entry name" value="SECE_SEC61G"/>
    <property type="match status" value="1"/>
</dbReference>
<comment type="similarity">
    <text evidence="9">Belongs to the SecE/SEC61-gamma family.</text>
</comment>
<dbReference type="AlphaFoldDB" id="A0A2W1LE21"/>
<dbReference type="NCBIfam" id="TIGR00964">
    <property type="entry name" value="secE_bact"/>
    <property type="match status" value="1"/>
</dbReference>
<dbReference type="GO" id="GO:0005886">
    <property type="term" value="C:plasma membrane"/>
    <property type="evidence" value="ECO:0007669"/>
    <property type="project" value="UniProtKB-SubCell"/>
</dbReference>
<feature type="transmembrane region" description="Helical" evidence="9">
    <location>
        <begin position="39"/>
        <end position="57"/>
    </location>
</feature>
<comment type="caution">
    <text evidence="10">The sequence shown here is derived from an EMBL/GenBank/DDBJ whole genome shotgun (WGS) entry which is preliminary data.</text>
</comment>
<evidence type="ECO:0000256" key="8">
    <source>
        <dbReference type="ARBA" id="ARBA00023136"/>
    </source>
</evidence>
<keyword evidence="7 9" id="KW-0811">Translocation</keyword>
<dbReference type="PANTHER" id="PTHR33910:SF1">
    <property type="entry name" value="PROTEIN TRANSLOCASE SUBUNIT SECE"/>
    <property type="match status" value="1"/>
</dbReference>
<dbReference type="GO" id="GO:0008320">
    <property type="term" value="F:protein transmembrane transporter activity"/>
    <property type="evidence" value="ECO:0007669"/>
    <property type="project" value="UniProtKB-UniRule"/>
</dbReference>
<evidence type="ECO:0000256" key="2">
    <source>
        <dbReference type="ARBA" id="ARBA00022448"/>
    </source>
</evidence>
<dbReference type="EMBL" id="QKRB01000035">
    <property type="protein sequence ID" value="PZD96909.1"/>
    <property type="molecule type" value="Genomic_DNA"/>
</dbReference>
<dbReference type="OrthoDB" id="9813233at2"/>
<keyword evidence="2 9" id="KW-0813">Transport</keyword>
<comment type="subunit">
    <text evidence="9">Component of the Sec protein translocase complex. Heterotrimer consisting of SecY, SecE and SecG subunits. The heterotrimers can form oligomers, although 1 heterotrimer is thought to be able to translocate proteins. Interacts with the ribosome. Interacts with SecDF, and other proteins may be involved. Interacts with SecA.</text>
</comment>
<keyword evidence="4 9" id="KW-0812">Transmembrane</keyword>
<evidence type="ECO:0000256" key="5">
    <source>
        <dbReference type="ARBA" id="ARBA00022927"/>
    </source>
</evidence>
<dbReference type="GO" id="GO:0065002">
    <property type="term" value="P:intracellular protein transmembrane transport"/>
    <property type="evidence" value="ECO:0007669"/>
    <property type="project" value="UniProtKB-UniRule"/>
</dbReference>
<dbReference type="InterPro" id="IPR005807">
    <property type="entry name" value="SecE_bac"/>
</dbReference>
<evidence type="ECO:0000313" key="10">
    <source>
        <dbReference type="EMBL" id="PZD96909.1"/>
    </source>
</evidence>
<dbReference type="InterPro" id="IPR038379">
    <property type="entry name" value="SecE_sf"/>
</dbReference>
<dbReference type="Gene3D" id="1.20.5.1030">
    <property type="entry name" value="Preprotein translocase secy subunit"/>
    <property type="match status" value="1"/>
</dbReference>
<evidence type="ECO:0000256" key="6">
    <source>
        <dbReference type="ARBA" id="ARBA00022989"/>
    </source>
</evidence>
<dbReference type="HAMAP" id="MF_00422">
    <property type="entry name" value="SecE"/>
    <property type="match status" value="1"/>
</dbReference>
<evidence type="ECO:0000313" key="11">
    <source>
        <dbReference type="Proteomes" id="UP000249522"/>
    </source>
</evidence>
<dbReference type="Pfam" id="PF00584">
    <property type="entry name" value="SecE"/>
    <property type="match status" value="1"/>
</dbReference>
<evidence type="ECO:0000256" key="1">
    <source>
        <dbReference type="ARBA" id="ARBA00004370"/>
    </source>
</evidence>
<keyword evidence="3 9" id="KW-1003">Cell membrane</keyword>
<keyword evidence="6 9" id="KW-1133">Transmembrane helix</keyword>
<evidence type="ECO:0000256" key="3">
    <source>
        <dbReference type="ARBA" id="ARBA00022475"/>
    </source>
</evidence>
<comment type="subcellular location">
    <subcellularLocation>
        <location evidence="9">Cell membrane</location>
        <topology evidence="9">Single-pass membrane protein</topology>
    </subcellularLocation>
    <subcellularLocation>
        <location evidence="1">Membrane</location>
    </subcellularLocation>
</comment>
<keyword evidence="11" id="KW-1185">Reference proteome</keyword>
<dbReference type="PANTHER" id="PTHR33910">
    <property type="entry name" value="PROTEIN TRANSLOCASE SUBUNIT SECE"/>
    <property type="match status" value="1"/>
</dbReference>
<dbReference type="PRINTS" id="PR01650">
    <property type="entry name" value="SECETRNLCASE"/>
</dbReference>
<sequence length="69" mass="7959">MTFLARMKQGFGSTFAFFADSWAELKKVRWPNRKELTSYTIVVLVTIVAVTIYFWVLDIGISQLVELIV</sequence>
<name>A0A2W1LE21_9BACL</name>
<dbReference type="Proteomes" id="UP000249522">
    <property type="component" value="Unassembled WGS sequence"/>
</dbReference>
<keyword evidence="8 9" id="KW-0472">Membrane</keyword>
<dbReference type="GO" id="GO:0009306">
    <property type="term" value="P:protein secretion"/>
    <property type="evidence" value="ECO:0007669"/>
    <property type="project" value="UniProtKB-UniRule"/>
</dbReference>
<dbReference type="GO" id="GO:0043952">
    <property type="term" value="P:protein transport by the Sec complex"/>
    <property type="evidence" value="ECO:0007669"/>
    <property type="project" value="UniProtKB-UniRule"/>
</dbReference>
<accession>A0A2W1LE21</accession>
<evidence type="ECO:0000256" key="7">
    <source>
        <dbReference type="ARBA" id="ARBA00023010"/>
    </source>
</evidence>
<dbReference type="RefSeq" id="WP_111145611.1">
    <property type="nucleotide sequence ID" value="NZ_QKRB01000035.1"/>
</dbReference>
<keyword evidence="5 9" id="KW-0653">Protein transport</keyword>
<organism evidence="10 11">
    <name type="scientific">Paenibacillus sambharensis</name>
    <dbReference type="NCBI Taxonomy" id="1803190"/>
    <lineage>
        <taxon>Bacteria</taxon>
        <taxon>Bacillati</taxon>
        <taxon>Bacillota</taxon>
        <taxon>Bacilli</taxon>
        <taxon>Bacillales</taxon>
        <taxon>Paenibacillaceae</taxon>
        <taxon>Paenibacillus</taxon>
    </lineage>
</organism>
<proteinExistence type="inferred from homology"/>
<protein>
    <recommendedName>
        <fullName evidence="9">Protein translocase subunit SecE</fullName>
    </recommendedName>
</protein>
<reference evidence="10 11" key="1">
    <citation type="submission" date="2018-06" db="EMBL/GenBank/DDBJ databases">
        <title>Paenibacillus imtechensis sp. nov.</title>
        <authorList>
            <person name="Pinnaka A.K."/>
            <person name="Singh H."/>
            <person name="Kaur M."/>
        </authorList>
    </citation>
    <scope>NUCLEOTIDE SEQUENCE [LARGE SCALE GENOMIC DNA]</scope>
    <source>
        <strain evidence="10 11">SMB1</strain>
    </source>
</reference>
<comment type="function">
    <text evidence="9">Essential subunit of the Sec protein translocation channel SecYEG. Clamps together the 2 halves of SecY. May contact the channel plug during translocation.</text>
</comment>
<dbReference type="GO" id="GO:0006605">
    <property type="term" value="P:protein targeting"/>
    <property type="evidence" value="ECO:0007669"/>
    <property type="project" value="UniProtKB-UniRule"/>
</dbReference>